<keyword evidence="2" id="KW-0812">Transmembrane</keyword>
<organism evidence="3 4">
    <name type="scientific">Penicillium malachiteum</name>
    <dbReference type="NCBI Taxonomy" id="1324776"/>
    <lineage>
        <taxon>Eukaryota</taxon>
        <taxon>Fungi</taxon>
        <taxon>Dikarya</taxon>
        <taxon>Ascomycota</taxon>
        <taxon>Pezizomycotina</taxon>
        <taxon>Eurotiomycetes</taxon>
        <taxon>Eurotiomycetidae</taxon>
        <taxon>Eurotiales</taxon>
        <taxon>Aspergillaceae</taxon>
        <taxon>Penicillium</taxon>
    </lineage>
</organism>
<proteinExistence type="predicted"/>
<dbReference type="Proteomes" id="UP001215712">
    <property type="component" value="Unassembled WGS sequence"/>
</dbReference>
<dbReference type="AlphaFoldDB" id="A0AAD6HAJ9"/>
<reference evidence="3" key="2">
    <citation type="submission" date="2023-01" db="EMBL/GenBank/DDBJ databases">
        <authorList>
            <person name="Petersen C."/>
        </authorList>
    </citation>
    <scope>NUCLEOTIDE SEQUENCE</scope>
    <source>
        <strain evidence="3">IBT 17514</strain>
    </source>
</reference>
<protein>
    <submittedName>
        <fullName evidence="3">Uncharacterized protein</fullName>
    </submittedName>
</protein>
<keyword evidence="2" id="KW-1133">Transmembrane helix</keyword>
<accession>A0AAD6HAJ9</accession>
<evidence type="ECO:0000256" key="1">
    <source>
        <dbReference type="SAM" id="MobiDB-lite"/>
    </source>
</evidence>
<evidence type="ECO:0000313" key="3">
    <source>
        <dbReference type="EMBL" id="KAJ5703472.1"/>
    </source>
</evidence>
<dbReference type="EMBL" id="JAQJAN010000023">
    <property type="protein sequence ID" value="KAJ5703472.1"/>
    <property type="molecule type" value="Genomic_DNA"/>
</dbReference>
<keyword evidence="2" id="KW-0472">Membrane</keyword>
<feature type="region of interest" description="Disordered" evidence="1">
    <location>
        <begin position="1"/>
        <end position="22"/>
    </location>
</feature>
<comment type="caution">
    <text evidence="3">The sequence shown here is derived from an EMBL/GenBank/DDBJ whole genome shotgun (WGS) entry which is preliminary data.</text>
</comment>
<sequence>MEPAYSKVPLHENDEESTGGTAKPSILRAKYPLSWFIGVYLATVFLAAFLIVSNSSKISGQCQTPSEMYLPVIIPRIPTRFHGSPHFEANGTAWREAVEPSAEWPESKAYFGDSGTKIDDAWNHLIRPRYFSVSENEAKQAWGAEYTKYRDPLFGGYTAGYI</sequence>
<feature type="transmembrane region" description="Helical" evidence="2">
    <location>
        <begin position="33"/>
        <end position="52"/>
    </location>
</feature>
<name>A0AAD6HAJ9_9EURO</name>
<keyword evidence="4" id="KW-1185">Reference proteome</keyword>
<gene>
    <name evidence="3" type="ORF">N7493_011861</name>
</gene>
<evidence type="ECO:0000313" key="4">
    <source>
        <dbReference type="Proteomes" id="UP001215712"/>
    </source>
</evidence>
<evidence type="ECO:0000256" key="2">
    <source>
        <dbReference type="SAM" id="Phobius"/>
    </source>
</evidence>
<reference evidence="3" key="1">
    <citation type="journal article" date="2023" name="IMA Fungus">
        <title>Comparative genomic study of the Penicillium genus elucidates a diverse pangenome and 15 lateral gene transfer events.</title>
        <authorList>
            <person name="Petersen C."/>
            <person name="Sorensen T."/>
            <person name="Nielsen M.R."/>
            <person name="Sondergaard T.E."/>
            <person name="Sorensen J.L."/>
            <person name="Fitzpatrick D.A."/>
            <person name="Frisvad J.C."/>
            <person name="Nielsen K.L."/>
        </authorList>
    </citation>
    <scope>NUCLEOTIDE SEQUENCE</scope>
    <source>
        <strain evidence="3">IBT 17514</strain>
    </source>
</reference>